<keyword evidence="2" id="KW-1185">Reference proteome</keyword>
<accession>A0A4R9BHX6</accession>
<name>A0A4R9BHX6_9MICO</name>
<reference evidence="1 2" key="1">
    <citation type="submission" date="2019-03" db="EMBL/GenBank/DDBJ databases">
        <title>Genomics of glacier-inhabiting Cryobacterium strains.</title>
        <authorList>
            <person name="Liu Q."/>
            <person name="Xin Y.-H."/>
        </authorList>
    </citation>
    <scope>NUCLEOTIDE SEQUENCE [LARGE SCALE GENOMIC DNA]</scope>
    <source>
        <strain evidence="1 2">Hh4</strain>
    </source>
</reference>
<protein>
    <submittedName>
        <fullName evidence="1">Uncharacterized protein</fullName>
    </submittedName>
</protein>
<dbReference type="AlphaFoldDB" id="A0A4R9BHX6"/>
<evidence type="ECO:0000313" key="2">
    <source>
        <dbReference type="Proteomes" id="UP000298313"/>
    </source>
</evidence>
<organism evidence="1 2">
    <name type="scientific">Cryobacterium fucosi</name>
    <dbReference type="NCBI Taxonomy" id="1259157"/>
    <lineage>
        <taxon>Bacteria</taxon>
        <taxon>Bacillati</taxon>
        <taxon>Actinomycetota</taxon>
        <taxon>Actinomycetes</taxon>
        <taxon>Micrococcales</taxon>
        <taxon>Microbacteriaceae</taxon>
        <taxon>Cryobacterium</taxon>
    </lineage>
</organism>
<comment type="caution">
    <text evidence="1">The sequence shown here is derived from an EMBL/GenBank/DDBJ whole genome shotgun (WGS) entry which is preliminary data.</text>
</comment>
<sequence length="66" mass="7149">MIAGTTASVHMEVQVDGIAVYRISKEAMPQVFKRPFTNAGNPYVGLNNVAAAIDDLRPYRVGSPRS</sequence>
<gene>
    <name evidence="1" type="ORF">E3T48_00570</name>
</gene>
<proteinExistence type="predicted"/>
<dbReference type="RefSeq" id="WP_166789579.1">
    <property type="nucleotide sequence ID" value="NZ_SOHH01000011.1"/>
</dbReference>
<evidence type="ECO:0000313" key="1">
    <source>
        <dbReference type="EMBL" id="TFD83225.1"/>
    </source>
</evidence>
<dbReference type="EMBL" id="SOHH01000011">
    <property type="protein sequence ID" value="TFD83225.1"/>
    <property type="molecule type" value="Genomic_DNA"/>
</dbReference>
<dbReference type="Proteomes" id="UP000298313">
    <property type="component" value="Unassembled WGS sequence"/>
</dbReference>